<dbReference type="Gene3D" id="3.40.50.1820">
    <property type="entry name" value="alpha/beta hydrolase"/>
    <property type="match status" value="1"/>
</dbReference>
<organism evidence="3 4">
    <name type="scientific">Chryseobacterium endophyticum</name>
    <dbReference type="NCBI Taxonomy" id="1854762"/>
    <lineage>
        <taxon>Bacteria</taxon>
        <taxon>Pseudomonadati</taxon>
        <taxon>Bacteroidota</taxon>
        <taxon>Flavobacteriia</taxon>
        <taxon>Flavobacteriales</taxon>
        <taxon>Weeksellaceae</taxon>
        <taxon>Chryseobacterium group</taxon>
        <taxon>Chryseobacterium</taxon>
    </lineage>
</organism>
<dbReference type="PANTHER" id="PTHR43433">
    <property type="entry name" value="HYDROLASE, ALPHA/BETA FOLD FAMILY PROTEIN"/>
    <property type="match status" value="1"/>
</dbReference>
<dbReference type="AlphaFoldDB" id="A0AAU6WMH8"/>
<dbReference type="PANTHER" id="PTHR43433:SF5">
    <property type="entry name" value="AB HYDROLASE-1 DOMAIN-CONTAINING PROTEIN"/>
    <property type="match status" value="1"/>
</dbReference>
<protein>
    <submittedName>
        <fullName evidence="3">Alpha/beta hydrolase</fullName>
    </submittedName>
</protein>
<proteinExistence type="predicted"/>
<evidence type="ECO:0000256" key="1">
    <source>
        <dbReference type="SAM" id="SignalP"/>
    </source>
</evidence>
<reference evidence="3 4" key="1">
    <citation type="submission" date="2024-04" db="EMBL/GenBank/DDBJ databases">
        <title>Genome sequencing and assembly of rice foliar adapted Chryseobacterium endophyticum OsEnb-ALM-A6.</title>
        <authorList>
            <person name="Kumar S."/>
            <person name="Javed M."/>
            <person name="Chouhan V."/>
            <person name="Charishma K."/>
            <person name="Patel A."/>
            <person name="Kumar M."/>
            <person name="Sahu K.P."/>
            <person name="Kumar A."/>
        </authorList>
    </citation>
    <scope>NUCLEOTIDE SEQUENCE [LARGE SCALE GENOMIC DNA]</scope>
    <source>
        <strain evidence="3 4">OsEnb-ALM-A6</strain>
    </source>
</reference>
<accession>A0AAU6WMH8</accession>
<evidence type="ECO:0000259" key="2">
    <source>
        <dbReference type="Pfam" id="PF00561"/>
    </source>
</evidence>
<dbReference type="Proteomes" id="UP001463665">
    <property type="component" value="Chromosome"/>
</dbReference>
<evidence type="ECO:0000313" key="4">
    <source>
        <dbReference type="Proteomes" id="UP001463665"/>
    </source>
</evidence>
<feature type="signal peptide" evidence="1">
    <location>
        <begin position="1"/>
        <end position="18"/>
    </location>
</feature>
<dbReference type="InterPro" id="IPR000073">
    <property type="entry name" value="AB_hydrolase_1"/>
</dbReference>
<dbReference type="Pfam" id="PF00561">
    <property type="entry name" value="Abhydrolase_1"/>
    <property type="match status" value="1"/>
</dbReference>
<evidence type="ECO:0000313" key="3">
    <source>
        <dbReference type="EMBL" id="XAO73601.1"/>
    </source>
</evidence>
<dbReference type="EMBL" id="CP154834">
    <property type="protein sequence ID" value="XAO73601.1"/>
    <property type="molecule type" value="Genomic_DNA"/>
</dbReference>
<dbReference type="PRINTS" id="PR00111">
    <property type="entry name" value="ABHYDROLASE"/>
</dbReference>
<gene>
    <name evidence="3" type="ORF">AAFP95_18030</name>
</gene>
<feature type="domain" description="AB hydrolase-1" evidence="2">
    <location>
        <begin position="49"/>
        <end position="151"/>
    </location>
</feature>
<dbReference type="InterPro" id="IPR050471">
    <property type="entry name" value="AB_hydrolase"/>
</dbReference>
<dbReference type="RefSeq" id="WP_345766030.1">
    <property type="nucleotide sequence ID" value="NZ_CP154834.1"/>
</dbReference>
<dbReference type="SUPFAM" id="SSF53474">
    <property type="entry name" value="alpha/beta-Hydrolases"/>
    <property type="match status" value="1"/>
</dbReference>
<keyword evidence="4" id="KW-1185">Reference proteome</keyword>
<keyword evidence="3" id="KW-0378">Hydrolase</keyword>
<dbReference type="InterPro" id="IPR029058">
    <property type="entry name" value="AB_hydrolase_fold"/>
</dbReference>
<feature type="chain" id="PRO_5043918757" evidence="1">
    <location>
        <begin position="19"/>
        <end position="260"/>
    </location>
</feature>
<name>A0AAU6WMH8_9FLAO</name>
<keyword evidence="1" id="KW-0732">Signal</keyword>
<sequence length="260" mass="28856">MKKITGLFLFLMYTLGFAQNQNFGKNPAAGKILHLKDADIYYEVYGRGKPLFLLHGNGGSIDAFAKEIPILSKHFMIIAMDSRGQGKSTDASKEPLTYRKFADDVKMLADELKLKKINILGWSDGGNTALEFAIKYPGRVNKIITSGANVFPAGVGENEVQSMKNEVAEKIAQQKPQSEIRLLQLMIDEPKITKGQLNQIKAKVLVAAGENDLILRSHTEYIAKEIPHSKLKIYKGASHGVPVERAEELSKDVIEFIKEP</sequence>
<dbReference type="GO" id="GO:0016787">
    <property type="term" value="F:hydrolase activity"/>
    <property type="evidence" value="ECO:0007669"/>
    <property type="project" value="UniProtKB-KW"/>
</dbReference>